<dbReference type="Proteomes" id="UP000041770">
    <property type="component" value="Unassembled WGS sequence"/>
</dbReference>
<feature type="region of interest" description="Disordered" evidence="1">
    <location>
        <begin position="30"/>
        <end position="56"/>
    </location>
</feature>
<dbReference type="EMBL" id="CWQY01000034">
    <property type="protein sequence ID" value="CSD18505.1"/>
    <property type="molecule type" value="Genomic_DNA"/>
</dbReference>
<evidence type="ECO:0000313" key="3">
    <source>
        <dbReference type="Proteomes" id="UP000041770"/>
    </source>
</evidence>
<evidence type="ECO:0000256" key="1">
    <source>
        <dbReference type="SAM" id="MobiDB-lite"/>
    </source>
</evidence>
<accession>A0A656ALJ3</accession>
<proteinExistence type="predicted"/>
<name>A0A656ALJ3_VIBCL</name>
<sequence>MQNQTTSHAHATIARGLAIVAVAQLETSKPTRGWQSRHKYCQAKRKDETPTAAQQEYALRHVYR</sequence>
<organism evidence="2 3">
    <name type="scientific">Vibrio cholerae</name>
    <dbReference type="NCBI Taxonomy" id="666"/>
    <lineage>
        <taxon>Bacteria</taxon>
        <taxon>Pseudomonadati</taxon>
        <taxon>Pseudomonadota</taxon>
        <taxon>Gammaproteobacteria</taxon>
        <taxon>Vibrionales</taxon>
        <taxon>Vibrionaceae</taxon>
        <taxon>Vibrio</taxon>
    </lineage>
</organism>
<protein>
    <submittedName>
        <fullName evidence="2">Uncharacterized protein</fullName>
    </submittedName>
</protein>
<dbReference type="AlphaFoldDB" id="A0A656ALJ3"/>
<gene>
    <name evidence="2" type="ORF">ERS013200_03461</name>
</gene>
<evidence type="ECO:0000313" key="2">
    <source>
        <dbReference type="EMBL" id="CSD18505.1"/>
    </source>
</evidence>
<reference evidence="2 3" key="1">
    <citation type="submission" date="2015-07" db="EMBL/GenBank/DDBJ databases">
        <authorList>
            <consortium name="Pathogen Informatics"/>
        </authorList>
    </citation>
    <scope>NUCLEOTIDE SEQUENCE [LARGE SCALE GENOMIC DNA]</scope>
    <source>
        <strain evidence="2 3">A316</strain>
    </source>
</reference>